<sequence length="75" mass="8702">MKEIFILCHEYKNHPLKFRESIWRNQCLEAENLLIAASRQGTHARKTNSVGTVVTEDLNIHDTLLHIKVIVSLTY</sequence>
<proteinExistence type="predicted"/>
<evidence type="ECO:0000313" key="1">
    <source>
        <dbReference type="EMBL" id="JAA80411.1"/>
    </source>
</evidence>
<accession>S4NNT7</accession>
<reference evidence="1" key="2">
    <citation type="submission" date="2013-05" db="EMBL/GenBank/DDBJ databases">
        <authorList>
            <person name="Carter J.-M."/>
            <person name="Baker S.C."/>
            <person name="Pink R."/>
            <person name="Carter D.R.F."/>
            <person name="Collins A."/>
            <person name="Tomlin J."/>
            <person name="Gibbs M."/>
            <person name="Breuker C.J."/>
        </authorList>
    </citation>
    <scope>NUCLEOTIDE SEQUENCE</scope>
    <source>
        <tissue evidence="1">Ovary</tissue>
    </source>
</reference>
<protein>
    <submittedName>
        <fullName evidence="1">Uncharacterized protein</fullName>
    </submittedName>
</protein>
<dbReference type="EMBL" id="GAIX01012149">
    <property type="protein sequence ID" value="JAA80411.1"/>
    <property type="molecule type" value="Transcribed_RNA"/>
</dbReference>
<name>S4NNT7_9NEOP</name>
<reference evidence="1" key="1">
    <citation type="journal article" date="2013" name="BMC Genomics">
        <title>Unscrambling butterfly oogenesis.</title>
        <authorList>
            <person name="Carter J.M."/>
            <person name="Baker S.C."/>
            <person name="Pink R."/>
            <person name="Carter D.R."/>
            <person name="Collins A."/>
            <person name="Tomlin J."/>
            <person name="Gibbs M."/>
            <person name="Breuker C.J."/>
        </authorList>
    </citation>
    <scope>NUCLEOTIDE SEQUENCE</scope>
    <source>
        <tissue evidence="1">Ovary</tissue>
    </source>
</reference>
<dbReference type="AlphaFoldDB" id="S4NNT7"/>
<organism evidence="1">
    <name type="scientific">Pararge aegeria</name>
    <name type="common">speckled wood butterfly</name>
    <dbReference type="NCBI Taxonomy" id="116150"/>
    <lineage>
        <taxon>Eukaryota</taxon>
        <taxon>Metazoa</taxon>
        <taxon>Ecdysozoa</taxon>
        <taxon>Arthropoda</taxon>
        <taxon>Hexapoda</taxon>
        <taxon>Insecta</taxon>
        <taxon>Pterygota</taxon>
        <taxon>Neoptera</taxon>
        <taxon>Endopterygota</taxon>
        <taxon>Lepidoptera</taxon>
        <taxon>Glossata</taxon>
        <taxon>Ditrysia</taxon>
        <taxon>Papilionoidea</taxon>
        <taxon>Nymphalidae</taxon>
        <taxon>Satyrinae</taxon>
        <taxon>Satyrini</taxon>
        <taxon>Parargina</taxon>
        <taxon>Pararge</taxon>
    </lineage>
</organism>